<keyword evidence="1" id="KW-0812">Transmembrane</keyword>
<evidence type="ECO:0000256" key="1">
    <source>
        <dbReference type="SAM" id="Phobius"/>
    </source>
</evidence>
<proteinExistence type="predicted"/>
<dbReference type="EMBL" id="MOPA01000004">
    <property type="protein sequence ID" value="KAK1542219.1"/>
    <property type="molecule type" value="Genomic_DNA"/>
</dbReference>
<evidence type="ECO:0000313" key="2">
    <source>
        <dbReference type="EMBL" id="KAK1542219.1"/>
    </source>
</evidence>
<comment type="caution">
    <text evidence="2">The sequence shown here is derived from an EMBL/GenBank/DDBJ whole genome shotgun (WGS) entry which is preliminary data.</text>
</comment>
<keyword evidence="3" id="KW-1185">Reference proteome</keyword>
<organism evidence="2 3">
    <name type="scientific">Colletotrichum paranaense</name>
    <dbReference type="NCBI Taxonomy" id="1914294"/>
    <lineage>
        <taxon>Eukaryota</taxon>
        <taxon>Fungi</taxon>
        <taxon>Dikarya</taxon>
        <taxon>Ascomycota</taxon>
        <taxon>Pezizomycotina</taxon>
        <taxon>Sordariomycetes</taxon>
        <taxon>Hypocreomycetidae</taxon>
        <taxon>Glomerellales</taxon>
        <taxon>Glomerellaceae</taxon>
        <taxon>Colletotrichum</taxon>
        <taxon>Colletotrichum acutatum species complex</taxon>
    </lineage>
</organism>
<gene>
    <name evidence="2" type="ORF">CPAR01_05606</name>
</gene>
<feature type="transmembrane region" description="Helical" evidence="1">
    <location>
        <begin position="86"/>
        <end position="111"/>
    </location>
</feature>
<keyword evidence="1" id="KW-0472">Membrane</keyword>
<keyword evidence="1" id="KW-1133">Transmembrane helix</keyword>
<evidence type="ECO:0000313" key="3">
    <source>
        <dbReference type="Proteomes" id="UP001241169"/>
    </source>
</evidence>
<name>A0ABQ9SRT0_9PEZI</name>
<accession>A0ABQ9SRT0</accession>
<dbReference type="RefSeq" id="XP_060351349.1">
    <property type="nucleotide sequence ID" value="XM_060489883.1"/>
</dbReference>
<reference evidence="2 3" key="1">
    <citation type="submission" date="2016-10" db="EMBL/GenBank/DDBJ databases">
        <title>The genome sequence of Colletotrichum fioriniae PJ7.</title>
        <authorList>
            <person name="Baroncelli R."/>
        </authorList>
    </citation>
    <scope>NUCLEOTIDE SEQUENCE [LARGE SCALE GENOMIC DNA]</scope>
    <source>
        <strain evidence="2 3">IMI 384185</strain>
    </source>
</reference>
<dbReference type="GeneID" id="85373782"/>
<sequence>MDLAWPGLVYLCLPLFGLRPTIYLQPKHNRVVKTGGTSPSIDTCIERALTQLLTSSQLSDYNKSPRPSSFQFIPSSLTSSSRPPSFHLFCWLSTILAVVAVSCFASLFVLLHKIPLNNHPYLLASTTVIPPHHRHPLSVPLGRTGVNRVELCSPVIEAPPYSLSLPGREDKQQLPSQSYPSALNLHLSCRIDTPRLNFRSPHTTANHKPAVTAAQATTTVARFKLRSSAHQSPLALYPRRRILLRLICT</sequence>
<protein>
    <submittedName>
        <fullName evidence="2">Uncharacterized protein</fullName>
    </submittedName>
</protein>
<dbReference type="Proteomes" id="UP001241169">
    <property type="component" value="Unassembled WGS sequence"/>
</dbReference>